<dbReference type="STRING" id="57664.SAMN05661003_104131"/>
<feature type="binding site" evidence="15">
    <location>
        <position position="228"/>
    </location>
    <ligand>
        <name>Mg(2+)</name>
        <dbReference type="ChEBI" id="CHEBI:18420"/>
    </ligand>
</feature>
<keyword evidence="15" id="KW-0963">Cytoplasm</keyword>
<comment type="cofactor">
    <cofactor evidence="2">
        <name>Mn(2+)</name>
        <dbReference type="ChEBI" id="CHEBI:29035"/>
    </cofactor>
</comment>
<evidence type="ECO:0000256" key="9">
    <source>
        <dbReference type="ARBA" id="ARBA00022842"/>
    </source>
</evidence>
<dbReference type="GO" id="GO:0005829">
    <property type="term" value="C:cytosol"/>
    <property type="evidence" value="ECO:0007669"/>
    <property type="project" value="TreeGrafter"/>
</dbReference>
<comment type="catalytic activity">
    <reaction evidence="1 15 16">
        <text>(2R,3S)-3-isopropylmalate + NAD(+) = 4-methyl-2-oxopentanoate + CO2 + NADH</text>
        <dbReference type="Rhea" id="RHEA:32271"/>
        <dbReference type="ChEBI" id="CHEBI:16526"/>
        <dbReference type="ChEBI" id="CHEBI:17865"/>
        <dbReference type="ChEBI" id="CHEBI:35121"/>
        <dbReference type="ChEBI" id="CHEBI:57540"/>
        <dbReference type="ChEBI" id="CHEBI:57945"/>
        <dbReference type="EC" id="1.1.1.85"/>
    </reaction>
</comment>
<comment type="subcellular location">
    <subcellularLocation>
        <location evidence="15">Cytoplasm</location>
    </subcellularLocation>
</comment>
<dbReference type="Proteomes" id="UP000243205">
    <property type="component" value="Unassembled WGS sequence"/>
</dbReference>
<evidence type="ECO:0000256" key="5">
    <source>
        <dbReference type="ARBA" id="ARBA00011738"/>
    </source>
</evidence>
<dbReference type="NCBIfam" id="TIGR00169">
    <property type="entry name" value="leuB"/>
    <property type="match status" value="1"/>
</dbReference>
<evidence type="ECO:0000256" key="14">
    <source>
        <dbReference type="ARBA" id="ARBA00023577"/>
    </source>
</evidence>
<dbReference type="GO" id="GO:0003862">
    <property type="term" value="F:3-isopropylmalate dehydrogenase activity"/>
    <property type="evidence" value="ECO:0007669"/>
    <property type="project" value="UniProtKB-UniRule"/>
</dbReference>
<evidence type="ECO:0000256" key="1">
    <source>
        <dbReference type="ARBA" id="ARBA00000624"/>
    </source>
</evidence>
<evidence type="ECO:0000256" key="13">
    <source>
        <dbReference type="ARBA" id="ARBA00023304"/>
    </source>
</evidence>
<feature type="binding site" evidence="15">
    <location>
        <position position="100"/>
    </location>
    <ligand>
        <name>substrate</name>
    </ligand>
</feature>
<dbReference type="InterPro" id="IPR024084">
    <property type="entry name" value="IsoPropMal-DH-like_dom"/>
</dbReference>
<dbReference type="GO" id="GO:0009098">
    <property type="term" value="P:L-leucine biosynthetic process"/>
    <property type="evidence" value="ECO:0007669"/>
    <property type="project" value="UniProtKB-UniRule"/>
</dbReference>
<dbReference type="PANTHER" id="PTHR42979:SF1">
    <property type="entry name" value="3-ISOPROPYLMALATE DEHYDROGENASE"/>
    <property type="match status" value="1"/>
</dbReference>
<feature type="binding site" evidence="15">
    <location>
        <position position="139"/>
    </location>
    <ligand>
        <name>substrate</name>
    </ligand>
</feature>
<dbReference type="RefSeq" id="WP_281241606.1">
    <property type="nucleotide sequence ID" value="NZ_CALFZY010000012.1"/>
</dbReference>
<dbReference type="SMART" id="SM01329">
    <property type="entry name" value="Iso_dh"/>
    <property type="match status" value="1"/>
</dbReference>
<dbReference type="Gene3D" id="3.40.718.10">
    <property type="entry name" value="Isopropylmalate Dehydrogenase"/>
    <property type="match status" value="1"/>
</dbReference>
<evidence type="ECO:0000256" key="8">
    <source>
        <dbReference type="ARBA" id="ARBA00022723"/>
    </source>
</evidence>
<organism evidence="18 19">
    <name type="scientific">Desulfuromonas thiophila</name>
    <dbReference type="NCBI Taxonomy" id="57664"/>
    <lineage>
        <taxon>Bacteria</taxon>
        <taxon>Pseudomonadati</taxon>
        <taxon>Thermodesulfobacteriota</taxon>
        <taxon>Desulfuromonadia</taxon>
        <taxon>Desulfuromonadales</taxon>
        <taxon>Desulfuromonadaceae</taxon>
        <taxon>Desulfuromonas</taxon>
    </lineage>
</organism>
<evidence type="ECO:0000313" key="18">
    <source>
        <dbReference type="EMBL" id="SDE16271.1"/>
    </source>
</evidence>
<keyword evidence="12 15" id="KW-0464">Manganese</keyword>
<dbReference type="EC" id="1.1.1.85" evidence="15"/>
<feature type="binding site" evidence="15">
    <location>
        <position position="110"/>
    </location>
    <ligand>
        <name>substrate</name>
    </ligand>
</feature>
<dbReference type="GO" id="GO:0051287">
    <property type="term" value="F:NAD binding"/>
    <property type="evidence" value="ECO:0007669"/>
    <property type="project" value="InterPro"/>
</dbReference>
<comment type="pathway">
    <text evidence="3 15 16">Amino-acid biosynthesis; L-leucine biosynthesis; L-leucine from 3-methyl-2-oxobutanoate: step 3/4.</text>
</comment>
<gene>
    <name evidence="15" type="primary">leuB</name>
    <name evidence="18" type="ORF">SAMN05661003_104131</name>
</gene>
<evidence type="ECO:0000256" key="12">
    <source>
        <dbReference type="ARBA" id="ARBA00023211"/>
    </source>
</evidence>
<keyword evidence="6 15" id="KW-0432">Leucine biosynthesis</keyword>
<evidence type="ECO:0000256" key="6">
    <source>
        <dbReference type="ARBA" id="ARBA00022430"/>
    </source>
</evidence>
<feature type="site" description="Important for catalysis" evidence="15">
    <location>
        <position position="146"/>
    </location>
</feature>
<reference evidence="19" key="1">
    <citation type="submission" date="2016-10" db="EMBL/GenBank/DDBJ databases">
        <authorList>
            <person name="Varghese N."/>
            <person name="Submissions S."/>
        </authorList>
    </citation>
    <scope>NUCLEOTIDE SEQUENCE [LARGE SCALE GENOMIC DNA]</scope>
    <source>
        <strain evidence="19">DSM 8987</strain>
    </source>
</reference>
<dbReference type="AlphaFoldDB" id="A0A1G7AN88"/>
<keyword evidence="7 15" id="KW-0028">Amino-acid biosynthesis</keyword>
<keyword evidence="8 15" id="KW-0479">Metal-binding</keyword>
<protein>
    <recommendedName>
        <fullName evidence="15">3-isopropylmalate dehydrogenase</fullName>
        <ecNumber evidence="15">1.1.1.85</ecNumber>
    </recommendedName>
    <alternativeName>
        <fullName evidence="15">3-IPM-DH</fullName>
    </alternativeName>
    <alternativeName>
        <fullName evidence="15">Beta-IPM dehydrogenase</fullName>
        <shortName evidence="15">IMDH</shortName>
    </alternativeName>
</protein>
<feature type="domain" description="Isopropylmalate dehydrogenase-like" evidence="17">
    <location>
        <begin position="7"/>
        <end position="359"/>
    </location>
</feature>
<comment type="subunit">
    <text evidence="5 15 16">Homodimer.</text>
</comment>
<evidence type="ECO:0000256" key="3">
    <source>
        <dbReference type="ARBA" id="ARBA00004762"/>
    </source>
</evidence>
<dbReference type="EMBL" id="FNAQ01000004">
    <property type="protein sequence ID" value="SDE16271.1"/>
    <property type="molecule type" value="Genomic_DNA"/>
</dbReference>
<keyword evidence="9 15" id="KW-0460">Magnesium</keyword>
<keyword evidence="13 15" id="KW-0100">Branched-chain amino acid biosynthesis</keyword>
<feature type="binding site" evidence="15">
    <location>
        <begin position="286"/>
        <end position="298"/>
    </location>
    <ligand>
        <name>NAD(+)</name>
        <dbReference type="ChEBI" id="CHEBI:57540"/>
    </ligand>
</feature>
<evidence type="ECO:0000256" key="11">
    <source>
        <dbReference type="ARBA" id="ARBA00023027"/>
    </source>
</evidence>
<evidence type="ECO:0000256" key="7">
    <source>
        <dbReference type="ARBA" id="ARBA00022605"/>
    </source>
</evidence>
<evidence type="ECO:0000256" key="10">
    <source>
        <dbReference type="ARBA" id="ARBA00023002"/>
    </source>
</evidence>
<keyword evidence="11 15" id="KW-0520">NAD</keyword>
<evidence type="ECO:0000256" key="16">
    <source>
        <dbReference type="RuleBase" id="RU004445"/>
    </source>
</evidence>
<dbReference type="PROSITE" id="PS00470">
    <property type="entry name" value="IDH_IMDH"/>
    <property type="match status" value="1"/>
</dbReference>
<dbReference type="GO" id="GO:0000287">
    <property type="term" value="F:magnesium ion binding"/>
    <property type="evidence" value="ECO:0007669"/>
    <property type="project" value="InterPro"/>
</dbReference>
<accession>A0A1G7AN88</accession>
<dbReference type="InterPro" id="IPR004429">
    <property type="entry name" value="Isopropylmalate_DH"/>
</dbReference>
<keyword evidence="19" id="KW-1185">Reference proteome</keyword>
<dbReference type="Pfam" id="PF00180">
    <property type="entry name" value="Iso_dh"/>
    <property type="match status" value="1"/>
</dbReference>
<dbReference type="SUPFAM" id="SSF53659">
    <property type="entry name" value="Isocitrate/Isopropylmalate dehydrogenase-like"/>
    <property type="match status" value="1"/>
</dbReference>
<feature type="site" description="Important for catalysis" evidence="15">
    <location>
        <position position="196"/>
    </location>
</feature>
<comment type="cofactor">
    <cofactor evidence="15 16">
        <name>Mg(2+)</name>
        <dbReference type="ChEBI" id="CHEBI:18420"/>
    </cofactor>
    <cofactor evidence="15 16">
        <name>Mn(2+)</name>
        <dbReference type="ChEBI" id="CHEBI:29035"/>
    </cofactor>
    <text evidence="15 16">Binds 1 Mg(2+) or Mn(2+) ion per subunit.</text>
</comment>
<dbReference type="HAMAP" id="MF_01033">
    <property type="entry name" value="LeuB_type1"/>
    <property type="match status" value="1"/>
</dbReference>
<dbReference type="FunFam" id="3.40.718.10:FF:000004">
    <property type="entry name" value="3-isopropylmalate dehydrogenase"/>
    <property type="match status" value="1"/>
</dbReference>
<sequence length="363" mass="38961">MASETFKVAVLPGDGIGPEVMAEALKVLDAIEKKYDVQFERRHANVGGAGIDLEGKALPQTTIDICKAADAILFGSVGGPKWESLPPDEQPERGALLPLRKIFGLFCNLRPAIIFPALTGSSTLKESVIEGGFNLLVVRELTGGIYFAEPKGIETVDGVRRGFDTMLYTEPEIERITRVAFDIARKRASKVCSIDKANVLSTSVLWRQVVERVAKEYPDVALSHMYVDNAAMQLVRWPKQFDVLLCGNMFGDIISDEAAMLTGSLGMLPSASLAEGSFGMYEPSGGSAPDIAGQGIANPIAQILSASMMLRYSFGMQQAADAVDAAVEKVLDQGYRTGDIYQGTSGETRVNTVEMGDAIVAAL</sequence>
<name>A0A1G7AN88_9BACT</name>
<dbReference type="UniPathway" id="UPA00048">
    <property type="reaction ID" value="UER00072"/>
</dbReference>
<proteinExistence type="inferred from homology"/>
<evidence type="ECO:0000313" key="19">
    <source>
        <dbReference type="Proteomes" id="UP000243205"/>
    </source>
</evidence>
<evidence type="ECO:0000259" key="17">
    <source>
        <dbReference type="SMART" id="SM01329"/>
    </source>
</evidence>
<dbReference type="InterPro" id="IPR019818">
    <property type="entry name" value="IsoCit/isopropylmalate_DH_CS"/>
</dbReference>
<feature type="binding site" evidence="15">
    <location>
        <position position="228"/>
    </location>
    <ligand>
        <name>substrate</name>
    </ligand>
</feature>
<comment type="similarity">
    <text evidence="4 15">Belongs to the isocitrate and isopropylmalate dehydrogenases family. LeuB type 1 subfamily.</text>
</comment>
<evidence type="ECO:0000256" key="2">
    <source>
        <dbReference type="ARBA" id="ARBA00001936"/>
    </source>
</evidence>
<keyword evidence="10 15" id="KW-0560">Oxidoreductase</keyword>
<dbReference type="PANTHER" id="PTHR42979">
    <property type="entry name" value="3-ISOPROPYLMALATE DEHYDROGENASE"/>
    <property type="match status" value="1"/>
</dbReference>
<feature type="binding site" evidence="15">
    <location>
        <begin position="79"/>
        <end position="92"/>
    </location>
    <ligand>
        <name>NAD(+)</name>
        <dbReference type="ChEBI" id="CHEBI:57540"/>
    </ligand>
</feature>
<evidence type="ECO:0000256" key="15">
    <source>
        <dbReference type="HAMAP-Rule" id="MF_01033"/>
    </source>
</evidence>
<comment type="function">
    <text evidence="14 15 16">Catalyzes the oxidation of 3-carboxy-2-hydroxy-4-methylpentanoate (3-isopropylmalate) to 3-carboxy-4-methyl-2-oxopentanoate. The product decarboxylates to 4-methyl-2 oxopentanoate.</text>
</comment>
<evidence type="ECO:0000256" key="4">
    <source>
        <dbReference type="ARBA" id="ARBA00008319"/>
    </source>
</evidence>
<feature type="binding site" evidence="15">
    <location>
        <position position="252"/>
    </location>
    <ligand>
        <name>Mg(2+)</name>
        <dbReference type="ChEBI" id="CHEBI:18420"/>
    </ligand>
</feature>
<feature type="binding site" evidence="15">
    <location>
        <position position="256"/>
    </location>
    <ligand>
        <name>Mg(2+)</name>
        <dbReference type="ChEBI" id="CHEBI:18420"/>
    </ligand>
</feature>